<keyword evidence="2" id="KW-1185">Reference proteome</keyword>
<accession>A0A016T570</accession>
<dbReference type="InterPro" id="IPR012337">
    <property type="entry name" value="RNaseH-like_sf"/>
</dbReference>
<gene>
    <name evidence="1" type="primary">Acey_s0137.g2021</name>
    <name evidence="1" type="ORF">Y032_0137g2021</name>
</gene>
<dbReference type="AlphaFoldDB" id="A0A016T570"/>
<protein>
    <submittedName>
        <fullName evidence="1">Uncharacterized protein</fullName>
    </submittedName>
</protein>
<reference evidence="2" key="1">
    <citation type="journal article" date="2015" name="Nat. Genet.">
        <title>The genome and transcriptome of the zoonotic hookworm Ancylostoma ceylanicum identify infection-specific gene families.</title>
        <authorList>
            <person name="Schwarz E.M."/>
            <person name="Hu Y."/>
            <person name="Antoshechkin I."/>
            <person name="Miller M.M."/>
            <person name="Sternberg P.W."/>
            <person name="Aroian R.V."/>
        </authorList>
    </citation>
    <scope>NUCLEOTIDE SEQUENCE</scope>
    <source>
        <strain evidence="2">HY135</strain>
    </source>
</reference>
<dbReference type="STRING" id="53326.A0A016T570"/>
<proteinExistence type="predicted"/>
<dbReference type="InterPro" id="IPR036397">
    <property type="entry name" value="RNaseH_sf"/>
</dbReference>
<comment type="caution">
    <text evidence="1">The sequence shown here is derived from an EMBL/GenBank/DDBJ whole genome shotgun (WGS) entry which is preliminary data.</text>
</comment>
<dbReference type="GO" id="GO:0003676">
    <property type="term" value="F:nucleic acid binding"/>
    <property type="evidence" value="ECO:0007669"/>
    <property type="project" value="InterPro"/>
</dbReference>
<dbReference type="Proteomes" id="UP000024635">
    <property type="component" value="Unassembled WGS sequence"/>
</dbReference>
<organism evidence="1 2">
    <name type="scientific">Ancylostoma ceylanicum</name>
    <dbReference type="NCBI Taxonomy" id="53326"/>
    <lineage>
        <taxon>Eukaryota</taxon>
        <taxon>Metazoa</taxon>
        <taxon>Ecdysozoa</taxon>
        <taxon>Nematoda</taxon>
        <taxon>Chromadorea</taxon>
        <taxon>Rhabditida</taxon>
        <taxon>Rhabditina</taxon>
        <taxon>Rhabditomorpha</taxon>
        <taxon>Strongyloidea</taxon>
        <taxon>Ancylostomatidae</taxon>
        <taxon>Ancylostomatinae</taxon>
        <taxon>Ancylostoma</taxon>
    </lineage>
</organism>
<dbReference type="GO" id="GO:0015074">
    <property type="term" value="P:DNA integration"/>
    <property type="evidence" value="ECO:0007669"/>
    <property type="project" value="InterPro"/>
</dbReference>
<name>A0A016T570_9BILA</name>
<dbReference type="EMBL" id="JARK01001473">
    <property type="protein sequence ID" value="EYB97786.1"/>
    <property type="molecule type" value="Genomic_DNA"/>
</dbReference>
<sequence length="103" mass="11491">MNGCPKKIICDNAPAFKASAQTQSDKPMNEEKSEDLPDYCATNKIQFKFIPAFSPWQGGVYERMIGIFKSAFTQATRNRTLLMDGLHTLAKESEAVCNSRPLT</sequence>
<dbReference type="Gene3D" id="3.30.420.10">
    <property type="entry name" value="Ribonuclease H-like superfamily/Ribonuclease H"/>
    <property type="match status" value="1"/>
</dbReference>
<dbReference type="InterPro" id="IPR001584">
    <property type="entry name" value="Integrase_cat-core"/>
</dbReference>
<dbReference type="SUPFAM" id="SSF53098">
    <property type="entry name" value="Ribonuclease H-like"/>
    <property type="match status" value="1"/>
</dbReference>
<evidence type="ECO:0000313" key="1">
    <source>
        <dbReference type="EMBL" id="EYB97786.1"/>
    </source>
</evidence>
<evidence type="ECO:0000313" key="2">
    <source>
        <dbReference type="Proteomes" id="UP000024635"/>
    </source>
</evidence>
<dbReference type="PROSITE" id="PS50994">
    <property type="entry name" value="INTEGRASE"/>
    <property type="match status" value="1"/>
</dbReference>
<dbReference type="OrthoDB" id="5870116at2759"/>